<reference evidence="5 6" key="1">
    <citation type="submission" date="2024-02" db="EMBL/GenBank/DDBJ databases">
        <title>A draft genome for the cacao thread blight pathogen Marasmius crinis-equi.</title>
        <authorList>
            <person name="Cohen S.P."/>
            <person name="Baruah I.K."/>
            <person name="Amoako-Attah I."/>
            <person name="Bukari Y."/>
            <person name="Meinhardt L.W."/>
            <person name="Bailey B.A."/>
        </authorList>
    </citation>
    <scope>NUCLEOTIDE SEQUENCE [LARGE SCALE GENOMIC DNA]</scope>
    <source>
        <strain evidence="5 6">GH-76</strain>
    </source>
</reference>
<dbReference type="Proteomes" id="UP001465976">
    <property type="component" value="Unassembled WGS sequence"/>
</dbReference>
<gene>
    <name evidence="5" type="primary">SDS23</name>
    <name evidence="5" type="ORF">V5O48_012954</name>
</gene>
<organism evidence="5 6">
    <name type="scientific">Marasmius crinis-equi</name>
    <dbReference type="NCBI Taxonomy" id="585013"/>
    <lineage>
        <taxon>Eukaryota</taxon>
        <taxon>Fungi</taxon>
        <taxon>Dikarya</taxon>
        <taxon>Basidiomycota</taxon>
        <taxon>Agaricomycotina</taxon>
        <taxon>Agaricomycetes</taxon>
        <taxon>Agaricomycetidae</taxon>
        <taxon>Agaricales</taxon>
        <taxon>Marasmiineae</taxon>
        <taxon>Marasmiaceae</taxon>
        <taxon>Marasmius</taxon>
    </lineage>
</organism>
<dbReference type="InterPro" id="IPR000644">
    <property type="entry name" value="CBS_dom"/>
</dbReference>
<dbReference type="SMART" id="SM00116">
    <property type="entry name" value="CBS"/>
    <property type="match status" value="4"/>
</dbReference>
<evidence type="ECO:0000256" key="3">
    <source>
        <dbReference type="PROSITE-ProRule" id="PRU00703"/>
    </source>
</evidence>
<dbReference type="Pfam" id="PF00571">
    <property type="entry name" value="CBS"/>
    <property type="match status" value="1"/>
</dbReference>
<evidence type="ECO:0000259" key="4">
    <source>
        <dbReference type="PROSITE" id="PS51371"/>
    </source>
</evidence>
<feature type="domain" description="CBS" evidence="4">
    <location>
        <begin position="222"/>
        <end position="282"/>
    </location>
</feature>
<dbReference type="Gene3D" id="3.10.580.10">
    <property type="entry name" value="CBS-domain"/>
    <property type="match status" value="3"/>
</dbReference>
<dbReference type="InterPro" id="IPR046342">
    <property type="entry name" value="CBS_dom_sf"/>
</dbReference>
<evidence type="ECO:0000313" key="5">
    <source>
        <dbReference type="EMBL" id="KAL0569019.1"/>
    </source>
</evidence>
<proteinExistence type="predicted"/>
<evidence type="ECO:0000313" key="6">
    <source>
        <dbReference type="Proteomes" id="UP001465976"/>
    </source>
</evidence>
<accession>A0ABR3F1V6</accession>
<dbReference type="PANTHER" id="PTHR13780:SF36">
    <property type="entry name" value="CBS DOMAIN-CONTAINING PROTEIN"/>
    <property type="match status" value="1"/>
</dbReference>
<keyword evidence="2 3" id="KW-0129">CBS domain</keyword>
<protein>
    <submittedName>
        <fullName evidence="5">Cell separation during budding</fullName>
    </submittedName>
</protein>
<keyword evidence="6" id="KW-1185">Reference proteome</keyword>
<evidence type="ECO:0000256" key="2">
    <source>
        <dbReference type="ARBA" id="ARBA00023122"/>
    </source>
</evidence>
<dbReference type="InterPro" id="IPR050511">
    <property type="entry name" value="AMPK_gamma/SDS23_families"/>
</dbReference>
<name>A0ABR3F1V6_9AGAR</name>
<sequence length="438" mass="47630">MSQARRLSQSFTYSQAEISQLTSSSSAVVPSESETWVSRWNEVLARDIIDSRIVTVGAEVSVEDACDKLLSEDIPCLGVQRDQEIDELTGLFDFADVNAFLTLAATKHTLGPEDLRGHPNVEDIFNAAKAGHVPVYLVSNLSEKNPLQTLPHDATIVALLGIFARGTHRVVIRSPPPAQGYAGIVSDRRLLSWFASYAEETPSLESFLADSLRNFAFPSLHIFSSVVATTSKSTVLEAMKMMSDEGVSSVAVLDDDTGSLLSAVSVTDIGKVVSVVFLLHQVLRALSRSSFPRRTIKYCIPHYTSSYPISRRVSVIASYPGVYQPVRQDPDGSTDGVDKFPVYSVPPDSTLLYATQKILATNAHRVFITQDSPDPSSPIMSSLYAGNLSGIISIVDILSLSYQDAEAPKSIFRLLPVLKVGPNGIQPLEIQQQSQQGQ</sequence>
<dbReference type="EMBL" id="JBAHYK010001209">
    <property type="protein sequence ID" value="KAL0569019.1"/>
    <property type="molecule type" value="Genomic_DNA"/>
</dbReference>
<evidence type="ECO:0000256" key="1">
    <source>
        <dbReference type="ARBA" id="ARBA00022737"/>
    </source>
</evidence>
<comment type="caution">
    <text evidence="5">The sequence shown here is derived from an EMBL/GenBank/DDBJ whole genome shotgun (WGS) entry which is preliminary data.</text>
</comment>
<dbReference type="PROSITE" id="PS51371">
    <property type="entry name" value="CBS"/>
    <property type="match status" value="1"/>
</dbReference>
<dbReference type="PANTHER" id="PTHR13780">
    <property type="entry name" value="AMP-ACTIVATED PROTEIN KINASE, GAMMA REGULATORY SUBUNIT"/>
    <property type="match status" value="1"/>
</dbReference>
<dbReference type="SUPFAM" id="SSF54631">
    <property type="entry name" value="CBS-domain pair"/>
    <property type="match status" value="2"/>
</dbReference>
<keyword evidence="1" id="KW-0677">Repeat</keyword>